<dbReference type="SUPFAM" id="SSF53187">
    <property type="entry name" value="Zn-dependent exopeptidases"/>
    <property type="match status" value="1"/>
</dbReference>
<gene>
    <name evidence="4" type="ORF">DES40_0493</name>
</gene>
<comment type="caution">
    <text evidence="4">The sequence shown here is derived from an EMBL/GenBank/DDBJ whole genome shotgun (WGS) entry which is preliminary data.</text>
</comment>
<keyword evidence="5" id="KW-1185">Reference proteome</keyword>
<dbReference type="SUPFAM" id="SSF55031">
    <property type="entry name" value="Bacterial exopeptidase dimerisation domain"/>
    <property type="match status" value="1"/>
</dbReference>
<keyword evidence="1" id="KW-0479">Metal-binding</keyword>
<dbReference type="EMBL" id="RBII01000001">
    <property type="protein sequence ID" value="RKQ71182.1"/>
    <property type="molecule type" value="Genomic_DNA"/>
</dbReference>
<keyword evidence="2" id="KW-0378">Hydrolase</keyword>
<evidence type="ECO:0000313" key="5">
    <source>
        <dbReference type="Proteomes" id="UP000282211"/>
    </source>
</evidence>
<accession>A0A420WJS9</accession>
<evidence type="ECO:0000259" key="3">
    <source>
        <dbReference type="Pfam" id="PF07687"/>
    </source>
</evidence>
<reference evidence="4 5" key="1">
    <citation type="submission" date="2018-10" db="EMBL/GenBank/DDBJ databases">
        <title>Genomic Encyclopedia of Type Strains, Phase IV (KMG-IV): sequencing the most valuable type-strain genomes for metagenomic binning, comparative biology and taxonomic classification.</title>
        <authorList>
            <person name="Goeker M."/>
        </authorList>
    </citation>
    <scope>NUCLEOTIDE SEQUENCE [LARGE SCALE GENOMIC DNA]</scope>
    <source>
        <strain evidence="4 5">DSM 22008</strain>
    </source>
</reference>
<dbReference type="InterPro" id="IPR050072">
    <property type="entry name" value="Peptidase_M20A"/>
</dbReference>
<protein>
    <submittedName>
        <fullName evidence="4">Acetylornithine deacetylase/succinyl-diaminopimelate desuccinylase-like protein</fullName>
    </submittedName>
</protein>
<dbReference type="Proteomes" id="UP000282211">
    <property type="component" value="Unassembled WGS sequence"/>
</dbReference>
<feature type="domain" description="Peptidase M20 dimerisation" evidence="3">
    <location>
        <begin position="202"/>
        <end position="308"/>
    </location>
</feature>
<name>A0A420WJS9_9PROT</name>
<dbReference type="InterPro" id="IPR036264">
    <property type="entry name" value="Bact_exopeptidase_dim_dom"/>
</dbReference>
<dbReference type="Gene3D" id="3.30.70.360">
    <property type="match status" value="1"/>
</dbReference>
<evidence type="ECO:0000256" key="2">
    <source>
        <dbReference type="ARBA" id="ARBA00022801"/>
    </source>
</evidence>
<dbReference type="GO" id="GO:0046872">
    <property type="term" value="F:metal ion binding"/>
    <property type="evidence" value="ECO:0007669"/>
    <property type="project" value="UniProtKB-KW"/>
</dbReference>
<dbReference type="Pfam" id="PF07687">
    <property type="entry name" value="M20_dimer"/>
    <property type="match status" value="1"/>
</dbReference>
<proteinExistence type="predicted"/>
<evidence type="ECO:0000313" key="4">
    <source>
        <dbReference type="EMBL" id="RKQ71182.1"/>
    </source>
</evidence>
<dbReference type="InterPro" id="IPR011650">
    <property type="entry name" value="Peptidase_M20_dimer"/>
</dbReference>
<dbReference type="Gene3D" id="3.40.630.10">
    <property type="entry name" value="Zn peptidases"/>
    <property type="match status" value="1"/>
</dbReference>
<dbReference type="PANTHER" id="PTHR43808">
    <property type="entry name" value="ACETYLORNITHINE DEACETYLASE"/>
    <property type="match status" value="1"/>
</dbReference>
<dbReference type="OrthoDB" id="9809784at2"/>
<dbReference type="AlphaFoldDB" id="A0A420WJS9"/>
<dbReference type="GO" id="GO:0016787">
    <property type="term" value="F:hydrolase activity"/>
    <property type="evidence" value="ECO:0007669"/>
    <property type="project" value="UniProtKB-KW"/>
</dbReference>
<dbReference type="InParanoid" id="A0A420WJS9"/>
<organism evidence="4 5">
    <name type="scientific">Litorimonas taeanensis</name>
    <dbReference type="NCBI Taxonomy" id="568099"/>
    <lineage>
        <taxon>Bacteria</taxon>
        <taxon>Pseudomonadati</taxon>
        <taxon>Pseudomonadota</taxon>
        <taxon>Alphaproteobacteria</taxon>
        <taxon>Maricaulales</taxon>
        <taxon>Robiginitomaculaceae</taxon>
    </lineage>
</organism>
<sequence>MSLSAHIDDLISDDSLTTTLSDMVNIASPTGEEAPLAAYICSKLQSYDVDASTQEISPSQSNAFGIYSERSDGKSLMLYAPIDTVTSNSKAEDLPWLGPHMRDDFRAEAYVKDGHVFGLGAHNPKGHGACILETAKVLKALNIELPGNLFYGFGAGGMPTHGREGFDHNSGHGSGCEYMLTQIPKVDAAIIAKSGTSVTWEEVGFIWLEVKVAGKHNYVGARHLMPYDNPIANASKLILKLEDWFEGYSERHASALCRPQGHIAHMESGWKRMPSFTPEAARFLIDLRFTPQQNADDVEKELVQAIETFRGELGLSLTTKRVQTIDGSHTSPSEPIIQTTTQVWEHLKGRPHEPFTLMSGATDANILRQHGIPTARIGLAKAKLPSVDFALGMNCVAINELRHLTKFLTLSVLKYFGKMS</sequence>
<dbReference type="InterPro" id="IPR002933">
    <property type="entry name" value="Peptidase_M20"/>
</dbReference>
<dbReference type="RefSeq" id="WP_121098982.1">
    <property type="nucleotide sequence ID" value="NZ_RBII01000001.1"/>
</dbReference>
<dbReference type="Pfam" id="PF01546">
    <property type="entry name" value="Peptidase_M20"/>
    <property type="match status" value="1"/>
</dbReference>
<evidence type="ECO:0000256" key="1">
    <source>
        <dbReference type="ARBA" id="ARBA00022723"/>
    </source>
</evidence>